<geneLocation type="plasmid" evidence="2 3">
    <name>unnamed4</name>
</geneLocation>
<protein>
    <recommendedName>
        <fullName evidence="4">Phytanoyl-CoA dioxygenase</fullName>
    </recommendedName>
</protein>
<dbReference type="OrthoDB" id="9791262at2"/>
<dbReference type="AlphaFoldDB" id="A0A2S2D0F1"/>
<sequence>MTDIAWGIDTDLSAYERDGFLILRNVLPRDLVSRVVGELTALCALTGVDEGDLGLSCSRLDRENQEALYRLYLAAPRLPAFAALSAHLAGVAARISGADLPVLSIDTIALFSPPRDSRLAYNWHQENSYMPGLPGDVMTFWCPLLDPATVDNGAMSVLAASHRLGRLPYRKISRPRGYTDLLPHDAEAIAASHREHVCIADPGDAVVFQGNMLHRSNHNATNRTRVTGIFRYIAACDLPANLKFSADMY</sequence>
<proteinExistence type="predicted"/>
<dbReference type="PANTHER" id="PTHR20883">
    <property type="entry name" value="PHYTANOYL-COA DIOXYGENASE DOMAIN CONTAINING 1"/>
    <property type="match status" value="1"/>
</dbReference>
<gene>
    <name evidence="2" type="ORF">DEW08_29980</name>
</gene>
<name>A0A2S2D0F1_9PROT</name>
<dbReference type="Pfam" id="PF05721">
    <property type="entry name" value="PhyH"/>
    <property type="match status" value="1"/>
</dbReference>
<evidence type="ECO:0000313" key="2">
    <source>
        <dbReference type="EMBL" id="AWK90243.1"/>
    </source>
</evidence>
<evidence type="ECO:0000256" key="1">
    <source>
        <dbReference type="ARBA" id="ARBA00001954"/>
    </source>
</evidence>
<dbReference type="Gene3D" id="2.60.120.620">
    <property type="entry name" value="q2cbj1_9rhob like domain"/>
    <property type="match status" value="1"/>
</dbReference>
<dbReference type="GO" id="GO:0005506">
    <property type="term" value="F:iron ion binding"/>
    <property type="evidence" value="ECO:0007669"/>
    <property type="project" value="UniProtKB-ARBA"/>
</dbReference>
<comment type="cofactor">
    <cofactor evidence="1">
        <name>Fe(2+)</name>
        <dbReference type="ChEBI" id="CHEBI:29033"/>
    </cofactor>
</comment>
<dbReference type="Proteomes" id="UP000245629">
    <property type="component" value="Plasmid unnamed4"/>
</dbReference>
<dbReference type="InterPro" id="IPR008775">
    <property type="entry name" value="Phytyl_CoA_dOase-like"/>
</dbReference>
<dbReference type="EMBL" id="CP029359">
    <property type="protein sequence ID" value="AWK90243.1"/>
    <property type="molecule type" value="Genomic_DNA"/>
</dbReference>
<keyword evidence="2" id="KW-0614">Plasmid</keyword>
<accession>A0A2S2D0F1</accession>
<dbReference type="SUPFAM" id="SSF51197">
    <property type="entry name" value="Clavaminate synthase-like"/>
    <property type="match status" value="1"/>
</dbReference>
<dbReference type="RefSeq" id="WP_109334359.1">
    <property type="nucleotide sequence ID" value="NZ_CP029359.1"/>
</dbReference>
<evidence type="ECO:0008006" key="4">
    <source>
        <dbReference type="Google" id="ProtNLM"/>
    </source>
</evidence>
<dbReference type="GO" id="GO:0016706">
    <property type="term" value="F:2-oxoglutarate-dependent dioxygenase activity"/>
    <property type="evidence" value="ECO:0007669"/>
    <property type="project" value="UniProtKB-ARBA"/>
</dbReference>
<reference evidence="3" key="1">
    <citation type="submission" date="2018-05" db="EMBL/GenBank/DDBJ databases">
        <title>Azospirillum thermophila sp. nov., a novel isolated from hot spring.</title>
        <authorList>
            <person name="Zhao Z."/>
        </authorList>
    </citation>
    <scope>NUCLEOTIDE SEQUENCE [LARGE SCALE GENOMIC DNA]</scope>
    <source>
        <strain evidence="3">CFH 70021</strain>
        <plasmid evidence="3">unnamed4</plasmid>
    </source>
</reference>
<evidence type="ECO:0000313" key="3">
    <source>
        <dbReference type="Proteomes" id="UP000245629"/>
    </source>
</evidence>
<dbReference type="KEGG" id="azz:DEW08_29980"/>
<keyword evidence="3" id="KW-1185">Reference proteome</keyword>
<organism evidence="2 3">
    <name type="scientific">Azospirillum thermophilum</name>
    <dbReference type="NCBI Taxonomy" id="2202148"/>
    <lineage>
        <taxon>Bacteria</taxon>
        <taxon>Pseudomonadati</taxon>
        <taxon>Pseudomonadota</taxon>
        <taxon>Alphaproteobacteria</taxon>
        <taxon>Rhodospirillales</taxon>
        <taxon>Azospirillaceae</taxon>
        <taxon>Azospirillum</taxon>
    </lineage>
</organism>
<dbReference type="PANTHER" id="PTHR20883:SF48">
    <property type="entry name" value="ECTOINE DIOXYGENASE"/>
    <property type="match status" value="1"/>
</dbReference>